<name>A0A4Y2JLE5_ARAVE</name>
<dbReference type="Proteomes" id="UP000499080">
    <property type="component" value="Unassembled WGS sequence"/>
</dbReference>
<dbReference type="EMBL" id="BGPR01003587">
    <property type="protein sequence ID" value="GBM89976.1"/>
    <property type="molecule type" value="Genomic_DNA"/>
</dbReference>
<evidence type="ECO:0000313" key="2">
    <source>
        <dbReference type="EMBL" id="GBM89976.1"/>
    </source>
</evidence>
<feature type="region of interest" description="Disordered" evidence="1">
    <location>
        <begin position="49"/>
        <end position="87"/>
    </location>
</feature>
<evidence type="ECO:0000313" key="3">
    <source>
        <dbReference type="Proteomes" id="UP000499080"/>
    </source>
</evidence>
<evidence type="ECO:0000256" key="1">
    <source>
        <dbReference type="SAM" id="MobiDB-lite"/>
    </source>
</evidence>
<sequence>MIPLRQHKTECVDLTGIALDCEISLEYLFGFNPAGARLRLVRLTSRLKHEGFGTPRNSEPQSVTGTTPDWHPSPKLQRHQRDVGPAI</sequence>
<proteinExistence type="predicted"/>
<dbReference type="AlphaFoldDB" id="A0A4Y2JLE5"/>
<protein>
    <submittedName>
        <fullName evidence="2">Uncharacterized protein</fullName>
    </submittedName>
</protein>
<feature type="compositionally biased region" description="Polar residues" evidence="1">
    <location>
        <begin position="55"/>
        <end position="67"/>
    </location>
</feature>
<gene>
    <name evidence="2" type="ORF">AVEN_120063_1</name>
</gene>
<accession>A0A4Y2JLE5</accession>
<keyword evidence="3" id="KW-1185">Reference proteome</keyword>
<organism evidence="2 3">
    <name type="scientific">Araneus ventricosus</name>
    <name type="common">Orbweaver spider</name>
    <name type="synonym">Epeira ventricosa</name>
    <dbReference type="NCBI Taxonomy" id="182803"/>
    <lineage>
        <taxon>Eukaryota</taxon>
        <taxon>Metazoa</taxon>
        <taxon>Ecdysozoa</taxon>
        <taxon>Arthropoda</taxon>
        <taxon>Chelicerata</taxon>
        <taxon>Arachnida</taxon>
        <taxon>Araneae</taxon>
        <taxon>Araneomorphae</taxon>
        <taxon>Entelegynae</taxon>
        <taxon>Araneoidea</taxon>
        <taxon>Araneidae</taxon>
        <taxon>Araneus</taxon>
    </lineage>
</organism>
<comment type="caution">
    <text evidence="2">The sequence shown here is derived from an EMBL/GenBank/DDBJ whole genome shotgun (WGS) entry which is preliminary data.</text>
</comment>
<reference evidence="2 3" key="1">
    <citation type="journal article" date="2019" name="Sci. Rep.">
        <title>Orb-weaving spider Araneus ventricosus genome elucidates the spidroin gene catalogue.</title>
        <authorList>
            <person name="Kono N."/>
            <person name="Nakamura H."/>
            <person name="Ohtoshi R."/>
            <person name="Moran D.A.P."/>
            <person name="Shinohara A."/>
            <person name="Yoshida Y."/>
            <person name="Fujiwara M."/>
            <person name="Mori M."/>
            <person name="Tomita M."/>
            <person name="Arakawa K."/>
        </authorList>
    </citation>
    <scope>NUCLEOTIDE SEQUENCE [LARGE SCALE GENOMIC DNA]</scope>
</reference>